<comment type="catalytic activity">
    <reaction evidence="7">
        <text>a peptidoglycan chain = a peptidoglycan chain with N-acetyl-1,6-anhydromuramyl-[peptide] at the reducing end + a peptidoglycan chain with N-acetylglucosamine at the non-reducing end.</text>
        <dbReference type="EC" id="4.2.2.29"/>
    </reaction>
</comment>
<keyword evidence="5 7" id="KW-0456">Lyase</keyword>
<keyword evidence="3 7" id="KW-1133">Transmembrane helix</keyword>
<evidence type="ECO:0000256" key="6">
    <source>
        <dbReference type="ARBA" id="ARBA00023316"/>
    </source>
</evidence>
<evidence type="ECO:0000256" key="2">
    <source>
        <dbReference type="ARBA" id="ARBA00022692"/>
    </source>
</evidence>
<dbReference type="NCBIfam" id="TIGR00247">
    <property type="entry name" value="endolytic transglycosylase MltG"/>
    <property type="match status" value="1"/>
</dbReference>
<keyword evidence="1 7" id="KW-1003">Cell membrane</keyword>
<dbReference type="PANTHER" id="PTHR30518">
    <property type="entry name" value="ENDOLYTIC MUREIN TRANSGLYCOSYLASE"/>
    <property type="match status" value="1"/>
</dbReference>
<dbReference type="RefSeq" id="WP_253053819.1">
    <property type="nucleotide sequence ID" value="NZ_JAMXWN010000005.1"/>
</dbReference>
<keyword evidence="6 7" id="KW-0961">Cell wall biogenesis/degradation</keyword>
<evidence type="ECO:0000313" key="8">
    <source>
        <dbReference type="EMBL" id="MFC6385046.1"/>
    </source>
</evidence>
<dbReference type="Gene3D" id="3.30.1490.480">
    <property type="entry name" value="Endolytic murein transglycosylase"/>
    <property type="match status" value="1"/>
</dbReference>
<dbReference type="HAMAP" id="MF_02065">
    <property type="entry name" value="MltG"/>
    <property type="match status" value="1"/>
</dbReference>
<dbReference type="EMBL" id="JBHSTQ010000001">
    <property type="protein sequence ID" value="MFC6385046.1"/>
    <property type="molecule type" value="Genomic_DNA"/>
</dbReference>
<dbReference type="PANTHER" id="PTHR30518:SF2">
    <property type="entry name" value="ENDOLYTIC MUREIN TRANSGLYCOSYLASE"/>
    <property type="match status" value="1"/>
</dbReference>
<feature type="site" description="Important for catalytic activity" evidence="7">
    <location>
        <position position="244"/>
    </location>
</feature>
<dbReference type="Pfam" id="PF02618">
    <property type="entry name" value="YceG"/>
    <property type="match status" value="1"/>
</dbReference>
<keyword evidence="4 7" id="KW-0472">Membrane</keyword>
<name>A0ABW1WBI7_9BACL</name>
<dbReference type="Gene3D" id="3.30.160.60">
    <property type="entry name" value="Classic Zinc Finger"/>
    <property type="match status" value="1"/>
</dbReference>
<dbReference type="InterPro" id="IPR003770">
    <property type="entry name" value="MLTG-like"/>
</dbReference>
<proteinExistence type="inferred from homology"/>
<comment type="similarity">
    <text evidence="7">Belongs to the transglycosylase MltG family.</text>
</comment>
<evidence type="ECO:0000256" key="4">
    <source>
        <dbReference type="ARBA" id="ARBA00023136"/>
    </source>
</evidence>
<dbReference type="EC" id="4.2.2.29" evidence="7"/>
<organism evidence="8 9">
    <name type="scientific">Sporolactobacillus kofuensis</name>
    <dbReference type="NCBI Taxonomy" id="269672"/>
    <lineage>
        <taxon>Bacteria</taxon>
        <taxon>Bacillati</taxon>
        <taxon>Bacillota</taxon>
        <taxon>Bacilli</taxon>
        <taxon>Bacillales</taxon>
        <taxon>Sporolactobacillaceae</taxon>
        <taxon>Sporolactobacillus</taxon>
    </lineage>
</organism>
<dbReference type="Proteomes" id="UP001596267">
    <property type="component" value="Unassembled WGS sequence"/>
</dbReference>
<evidence type="ECO:0000256" key="3">
    <source>
        <dbReference type="ARBA" id="ARBA00022989"/>
    </source>
</evidence>
<comment type="caution">
    <text evidence="8">The sequence shown here is derived from an EMBL/GenBank/DDBJ whole genome shotgun (WGS) entry which is preliminary data.</text>
</comment>
<protein>
    <recommendedName>
        <fullName evidence="7">Endolytic murein transglycosylase</fullName>
        <ecNumber evidence="7">4.2.2.29</ecNumber>
    </recommendedName>
    <alternativeName>
        <fullName evidence="7">Peptidoglycan lytic transglycosylase</fullName>
    </alternativeName>
    <alternativeName>
        <fullName evidence="7">Peptidoglycan polymerization terminase</fullName>
    </alternativeName>
</protein>
<evidence type="ECO:0000256" key="5">
    <source>
        <dbReference type="ARBA" id="ARBA00023239"/>
    </source>
</evidence>
<keyword evidence="9" id="KW-1185">Reference proteome</keyword>
<sequence>MQIKKHWRIFVLITILLLGIIAGSAWGFNRYYASLLTPMDKTNQHSITVNIPSGASVRDIAHILEKKRLIRKAWAFEFYVRWNHLNNYRSGIYVFNQTMSAGQLMNDLKHGAHHEIIRLIDVRQGMWVSEIAAQMAKVANLDEKVIRKQLSDPTYVKEHYATKYKFLSNDIYGKGIKYPLEGYLAPGIYRFKIKKDNPLTLDRMVDQMLDQTGQTVKAYSSEIKASKLDSLYKILAMASLVEQEAPDSKNRQKIAGVFFNRLALNMRLQTDPSVAYSLQRRIRDYTKKDLQTSSPYNTYMRKGLPIGPIGAPAKDAIQAVLNPVNSKNLFFYARPSGKVYYSKTYTEHQKIVAKYRHEWSKN</sequence>
<reference evidence="9" key="1">
    <citation type="journal article" date="2019" name="Int. J. Syst. Evol. Microbiol.">
        <title>The Global Catalogue of Microorganisms (GCM) 10K type strain sequencing project: providing services to taxonomists for standard genome sequencing and annotation.</title>
        <authorList>
            <consortium name="The Broad Institute Genomics Platform"/>
            <consortium name="The Broad Institute Genome Sequencing Center for Infectious Disease"/>
            <person name="Wu L."/>
            <person name="Ma J."/>
        </authorList>
    </citation>
    <scope>NUCLEOTIDE SEQUENCE [LARGE SCALE GENOMIC DNA]</scope>
    <source>
        <strain evidence="9">CCUG 42001</strain>
    </source>
</reference>
<accession>A0ABW1WBI7</accession>
<evidence type="ECO:0000256" key="7">
    <source>
        <dbReference type="HAMAP-Rule" id="MF_02065"/>
    </source>
</evidence>
<comment type="function">
    <text evidence="7">Functions as a peptidoglycan terminase that cleaves nascent peptidoglycan strands endolytically to terminate their elongation.</text>
</comment>
<keyword evidence="2 7" id="KW-0812">Transmembrane</keyword>
<gene>
    <name evidence="7 8" type="primary">mltG</name>
    <name evidence="8" type="ORF">ACFP7A_00390</name>
</gene>
<evidence type="ECO:0000313" key="9">
    <source>
        <dbReference type="Proteomes" id="UP001596267"/>
    </source>
</evidence>
<evidence type="ECO:0000256" key="1">
    <source>
        <dbReference type="ARBA" id="ARBA00022475"/>
    </source>
</evidence>